<evidence type="ECO:0000313" key="13">
    <source>
        <dbReference type="Proteomes" id="UP000032287"/>
    </source>
</evidence>
<dbReference type="InterPro" id="IPR006153">
    <property type="entry name" value="Cation/H_exchanger_TM"/>
</dbReference>
<dbReference type="PATRIC" id="fig|137591.25.peg.1099"/>
<keyword evidence="3" id="KW-1003">Cell membrane</keyword>
<dbReference type="GO" id="GO:0015386">
    <property type="term" value="F:potassium:proton antiporter activity"/>
    <property type="evidence" value="ECO:0007669"/>
    <property type="project" value="TreeGrafter"/>
</dbReference>
<feature type="transmembrane region" description="Helical" evidence="10">
    <location>
        <begin position="83"/>
        <end position="109"/>
    </location>
</feature>
<evidence type="ECO:0000256" key="8">
    <source>
        <dbReference type="ARBA" id="ARBA00023136"/>
    </source>
</evidence>
<keyword evidence="5 10" id="KW-1133">Transmembrane helix</keyword>
<dbReference type="Gene3D" id="6.10.140.1330">
    <property type="match status" value="1"/>
</dbReference>
<accession>A0A0D1JGP5</accession>
<dbReference type="Pfam" id="PF00999">
    <property type="entry name" value="Na_H_Exchanger"/>
    <property type="match status" value="1"/>
</dbReference>
<comment type="subcellular location">
    <subcellularLocation>
        <location evidence="1">Cell membrane</location>
        <topology evidence="1">Multi-pass membrane protein</topology>
    </subcellularLocation>
</comment>
<evidence type="ECO:0000256" key="9">
    <source>
        <dbReference type="ARBA" id="ARBA00023201"/>
    </source>
</evidence>
<proteinExistence type="predicted"/>
<evidence type="ECO:0000313" key="12">
    <source>
        <dbReference type="EMBL" id="KIU20558.1"/>
    </source>
</evidence>
<dbReference type="eggNOG" id="COG0025">
    <property type="taxonomic scope" value="Bacteria"/>
</dbReference>
<feature type="transmembrane region" description="Helical" evidence="10">
    <location>
        <begin position="225"/>
        <end position="253"/>
    </location>
</feature>
<keyword evidence="8 10" id="KW-0472">Membrane</keyword>
<dbReference type="AlphaFoldDB" id="A0A0D1JGP5"/>
<evidence type="ECO:0000259" key="11">
    <source>
        <dbReference type="Pfam" id="PF00999"/>
    </source>
</evidence>
<dbReference type="RefSeq" id="WP_043711315.1">
    <property type="nucleotide sequence ID" value="NZ_JALOCT010000010.1"/>
</dbReference>
<protein>
    <submittedName>
        <fullName evidence="12">NhaK_2 protein</fullName>
    </submittedName>
</protein>
<dbReference type="GO" id="GO:0015385">
    <property type="term" value="F:sodium:proton antiporter activity"/>
    <property type="evidence" value="ECO:0007669"/>
    <property type="project" value="InterPro"/>
</dbReference>
<evidence type="ECO:0000256" key="2">
    <source>
        <dbReference type="ARBA" id="ARBA00022448"/>
    </source>
</evidence>
<dbReference type="STRING" id="137591.AO080_01830"/>
<comment type="caution">
    <text evidence="12">The sequence shown here is derived from an EMBL/GenBank/DDBJ whole genome shotgun (WGS) entry which is preliminary data.</text>
</comment>
<feature type="transmembrane region" description="Helical" evidence="10">
    <location>
        <begin position="184"/>
        <end position="205"/>
    </location>
</feature>
<keyword evidence="7" id="KW-0406">Ion transport</keyword>
<keyword evidence="9" id="KW-0739">Sodium transport</keyword>
<gene>
    <name evidence="12" type="primary">nhaK_2</name>
    <name evidence="12" type="ORF">QX99_01129</name>
</gene>
<keyword evidence="13" id="KW-1185">Reference proteome</keyword>
<name>A0A0D1JGP5_9LACO</name>
<feature type="transmembrane region" description="Helical" evidence="10">
    <location>
        <begin position="30"/>
        <end position="49"/>
    </location>
</feature>
<keyword evidence="4 10" id="KW-0812">Transmembrane</keyword>
<evidence type="ECO:0000256" key="5">
    <source>
        <dbReference type="ARBA" id="ARBA00022989"/>
    </source>
</evidence>
<reference evidence="12 13" key="1">
    <citation type="journal article" date="2015" name="Microbiology (Mosc.)">
        <title>Genomics of the Weissella cibaria species with an examination of its metabolic traits.</title>
        <authorList>
            <person name="Lynch K.M."/>
            <person name="Lucid A."/>
            <person name="Arendt E.K."/>
            <person name="Sleator R.D."/>
            <person name="Lucey B."/>
            <person name="Coffey A."/>
        </authorList>
    </citation>
    <scope>NUCLEOTIDE SEQUENCE [LARGE SCALE GENOMIC DNA]</scope>
    <source>
        <strain evidence="12 13">MG1</strain>
    </source>
</reference>
<keyword evidence="6" id="KW-0915">Sodium</keyword>
<feature type="domain" description="Cation/H+ exchanger transmembrane" evidence="11">
    <location>
        <begin position="12"/>
        <end position="407"/>
    </location>
</feature>
<sequence>MTIFYTLVPMILTIIIANLLSQAMPRVPKAFWQILGGIILAMIPVLRHSVVELDPEWFMMLIIAPLLFYEGQRTDVRLVSKNFRAIISLAGIIAVMTVVVLMLFGHWAIGWALPMALALAAIVTPTDATALESVTEGLAVPKGIGRALNLESLFNDATGLVVLELALLWMNTGTFSFVHGFEEFLVVAGGGAIVGALAGVVLLYIRQHLLRAQFDDTVAHVMIYLLSPILVYGLAEHTGVSGIIAVVVMGIISNEEKHHTQFMSSQLNNLNNQLTTIVSQLLNGLVFVLLGLSLVRVFRTYLHEPIVTWLGYIGIGLAIYAVMTAFRHIMIERVDRDSPMASMVDQAHKNRDAWIFALGGVHGTVTMAMAFSLPLTLTNSQAFPHRDMLLLIAATVIIVSLVAPLFILPRLLPKVQADYDMTEYSQAHIAMINAGMAYVETLNVSNSVKRNVIGQLQDQLGYGADQLDRVLWQRAQTDIQRVTDDAVDAAIDAGLVSQATMVYYRRVKANADARWARGTNNVRMWFRILEGVVLRLVNTRQIKPEERMHKIAVKMQRRVDRLQRKAARRTLTEHEQHDLEQTLRMQKKFAAVKQMNYRSPEDAVAKYQSSRELVFTEIAEISEPAVTEFIAQAESSDEDPRYVVALRDVAAQERDRFHDQQVSTAEEQAVLLGALGAELTYVQDGRQNDRFSAALINELYNEVTSAQALVLATDSEE</sequence>
<dbReference type="EMBL" id="JWHU01000018">
    <property type="protein sequence ID" value="KIU20558.1"/>
    <property type="molecule type" value="Genomic_DNA"/>
</dbReference>
<dbReference type="GO" id="GO:0098719">
    <property type="term" value="P:sodium ion import across plasma membrane"/>
    <property type="evidence" value="ECO:0007669"/>
    <property type="project" value="TreeGrafter"/>
</dbReference>
<evidence type="ECO:0000256" key="7">
    <source>
        <dbReference type="ARBA" id="ARBA00023065"/>
    </source>
</evidence>
<keyword evidence="2" id="KW-0813">Transport</keyword>
<feature type="transmembrane region" description="Helical" evidence="10">
    <location>
        <begin position="306"/>
        <end position="326"/>
    </location>
</feature>
<evidence type="ECO:0000256" key="6">
    <source>
        <dbReference type="ARBA" id="ARBA00023053"/>
    </source>
</evidence>
<organism evidence="12 13">
    <name type="scientific">Weissella cibaria</name>
    <dbReference type="NCBI Taxonomy" id="137591"/>
    <lineage>
        <taxon>Bacteria</taxon>
        <taxon>Bacillati</taxon>
        <taxon>Bacillota</taxon>
        <taxon>Bacilli</taxon>
        <taxon>Lactobacillales</taxon>
        <taxon>Lactobacillaceae</taxon>
        <taxon>Weissella</taxon>
    </lineage>
</organism>
<feature type="transmembrane region" description="Helical" evidence="10">
    <location>
        <begin position="353"/>
        <end position="376"/>
    </location>
</feature>
<evidence type="ECO:0000256" key="3">
    <source>
        <dbReference type="ARBA" id="ARBA00022475"/>
    </source>
</evidence>
<dbReference type="GO" id="GO:0005886">
    <property type="term" value="C:plasma membrane"/>
    <property type="evidence" value="ECO:0007669"/>
    <property type="project" value="UniProtKB-SubCell"/>
</dbReference>
<dbReference type="GO" id="GO:0051453">
    <property type="term" value="P:regulation of intracellular pH"/>
    <property type="evidence" value="ECO:0007669"/>
    <property type="project" value="TreeGrafter"/>
</dbReference>
<evidence type="ECO:0000256" key="10">
    <source>
        <dbReference type="SAM" id="Phobius"/>
    </source>
</evidence>
<evidence type="ECO:0000256" key="1">
    <source>
        <dbReference type="ARBA" id="ARBA00004651"/>
    </source>
</evidence>
<feature type="transmembrane region" description="Helical" evidence="10">
    <location>
        <begin position="388"/>
        <end position="408"/>
    </location>
</feature>
<feature type="transmembrane region" description="Helical" evidence="10">
    <location>
        <begin position="274"/>
        <end position="294"/>
    </location>
</feature>
<dbReference type="PANTHER" id="PTHR10110:SF86">
    <property type="entry name" value="SODIUM_HYDROGEN EXCHANGER 7"/>
    <property type="match status" value="1"/>
</dbReference>
<dbReference type="InterPro" id="IPR018422">
    <property type="entry name" value="Cation/H_exchanger_CPA1"/>
</dbReference>
<feature type="transmembrane region" description="Helical" evidence="10">
    <location>
        <begin position="6"/>
        <end position="23"/>
    </location>
</feature>
<evidence type="ECO:0000256" key="4">
    <source>
        <dbReference type="ARBA" id="ARBA00022692"/>
    </source>
</evidence>
<dbReference type="Proteomes" id="UP000032287">
    <property type="component" value="Unassembled WGS sequence"/>
</dbReference>
<dbReference type="PANTHER" id="PTHR10110">
    <property type="entry name" value="SODIUM/HYDROGEN EXCHANGER"/>
    <property type="match status" value="1"/>
</dbReference>